<dbReference type="InterPro" id="IPR013611">
    <property type="entry name" value="Transp-assoc_OB_typ2"/>
</dbReference>
<dbReference type="Pfam" id="PF08402">
    <property type="entry name" value="TOBE_2"/>
    <property type="match status" value="1"/>
</dbReference>
<dbReference type="PROSITE" id="PS50893">
    <property type="entry name" value="ABC_TRANSPORTER_2"/>
    <property type="match status" value="1"/>
</dbReference>
<accession>A0A6L7G314</accession>
<dbReference type="InterPro" id="IPR003593">
    <property type="entry name" value="AAA+_ATPase"/>
</dbReference>
<dbReference type="InterPro" id="IPR017871">
    <property type="entry name" value="ABC_transporter-like_CS"/>
</dbReference>
<evidence type="ECO:0000256" key="4">
    <source>
        <dbReference type="ARBA" id="ARBA00022840"/>
    </source>
</evidence>
<protein>
    <submittedName>
        <fullName evidence="6">ATP-binding cassette domain-containing protein</fullName>
    </submittedName>
</protein>
<evidence type="ECO:0000313" key="7">
    <source>
        <dbReference type="Proteomes" id="UP000477911"/>
    </source>
</evidence>
<dbReference type="GO" id="GO:0016887">
    <property type="term" value="F:ATP hydrolysis activity"/>
    <property type="evidence" value="ECO:0007669"/>
    <property type="project" value="InterPro"/>
</dbReference>
<dbReference type="SMART" id="SM00382">
    <property type="entry name" value="AAA"/>
    <property type="match status" value="1"/>
</dbReference>
<dbReference type="Proteomes" id="UP000477911">
    <property type="component" value="Unassembled WGS sequence"/>
</dbReference>
<keyword evidence="2" id="KW-0813">Transport</keyword>
<keyword evidence="4 6" id="KW-0067">ATP-binding</keyword>
<dbReference type="InterPro" id="IPR003439">
    <property type="entry name" value="ABC_transporter-like_ATP-bd"/>
</dbReference>
<evidence type="ECO:0000256" key="1">
    <source>
        <dbReference type="ARBA" id="ARBA00005417"/>
    </source>
</evidence>
<gene>
    <name evidence="6" type="ORF">GR170_08220</name>
</gene>
<dbReference type="GO" id="GO:0005524">
    <property type="term" value="F:ATP binding"/>
    <property type="evidence" value="ECO:0007669"/>
    <property type="project" value="UniProtKB-KW"/>
</dbReference>
<dbReference type="Gene3D" id="2.40.50.140">
    <property type="entry name" value="Nucleic acid-binding proteins"/>
    <property type="match status" value="1"/>
</dbReference>
<evidence type="ECO:0000259" key="5">
    <source>
        <dbReference type="PROSITE" id="PS50893"/>
    </source>
</evidence>
<organism evidence="6 7">
    <name type="scientific">Pseudooceanicola albus</name>
    <dbReference type="NCBI Taxonomy" id="2692189"/>
    <lineage>
        <taxon>Bacteria</taxon>
        <taxon>Pseudomonadati</taxon>
        <taxon>Pseudomonadota</taxon>
        <taxon>Alphaproteobacteria</taxon>
        <taxon>Rhodobacterales</taxon>
        <taxon>Paracoccaceae</taxon>
        <taxon>Pseudooceanicola</taxon>
    </lineage>
</organism>
<proteinExistence type="inferred from homology"/>
<name>A0A6L7G314_9RHOB</name>
<evidence type="ECO:0000256" key="3">
    <source>
        <dbReference type="ARBA" id="ARBA00022741"/>
    </source>
</evidence>
<dbReference type="InterPro" id="IPR008995">
    <property type="entry name" value="Mo/tungstate-bd_C_term_dom"/>
</dbReference>
<dbReference type="EMBL" id="WUMU01000006">
    <property type="protein sequence ID" value="MXN17816.1"/>
    <property type="molecule type" value="Genomic_DNA"/>
</dbReference>
<reference evidence="6 7" key="1">
    <citation type="submission" date="2019-12" db="EMBL/GenBank/DDBJ databases">
        <authorList>
            <person name="Li M."/>
        </authorList>
    </citation>
    <scope>NUCLEOTIDE SEQUENCE [LARGE SCALE GENOMIC DNA]</scope>
    <source>
        <strain evidence="6 7">GBMRC 2024</strain>
    </source>
</reference>
<keyword evidence="7" id="KW-1185">Reference proteome</keyword>
<dbReference type="PROSITE" id="PS00211">
    <property type="entry name" value="ABC_TRANSPORTER_1"/>
    <property type="match status" value="1"/>
</dbReference>
<comment type="caution">
    <text evidence="6">The sequence shown here is derived from an EMBL/GenBank/DDBJ whole genome shotgun (WGS) entry which is preliminary data.</text>
</comment>
<dbReference type="Gene3D" id="3.40.50.300">
    <property type="entry name" value="P-loop containing nucleotide triphosphate hydrolases"/>
    <property type="match status" value="1"/>
</dbReference>
<dbReference type="InterPro" id="IPR047641">
    <property type="entry name" value="ABC_transpr_MalK/UgpC-like"/>
</dbReference>
<dbReference type="GO" id="GO:0055052">
    <property type="term" value="C:ATP-binding cassette (ABC) transporter complex, substrate-binding subunit-containing"/>
    <property type="evidence" value="ECO:0007669"/>
    <property type="project" value="TreeGrafter"/>
</dbReference>
<evidence type="ECO:0000313" key="6">
    <source>
        <dbReference type="EMBL" id="MXN17816.1"/>
    </source>
</evidence>
<dbReference type="InterPro" id="IPR012340">
    <property type="entry name" value="NA-bd_OB-fold"/>
</dbReference>
<keyword evidence="3" id="KW-0547">Nucleotide-binding</keyword>
<dbReference type="Gene3D" id="2.40.50.100">
    <property type="match status" value="1"/>
</dbReference>
<dbReference type="PANTHER" id="PTHR43875">
    <property type="entry name" value="MALTODEXTRIN IMPORT ATP-BINDING PROTEIN MSMX"/>
    <property type="match status" value="1"/>
</dbReference>
<dbReference type="SUPFAM" id="SSF52540">
    <property type="entry name" value="P-loop containing nucleoside triphosphate hydrolases"/>
    <property type="match status" value="1"/>
</dbReference>
<feature type="domain" description="ABC transporter" evidence="5">
    <location>
        <begin position="6"/>
        <end position="236"/>
    </location>
</feature>
<evidence type="ECO:0000256" key="2">
    <source>
        <dbReference type="ARBA" id="ARBA00022448"/>
    </source>
</evidence>
<sequence length="361" mass="38554">MTRDALRLHGLHKRFGATEAVRGLTLEVPAGSMTVLLGPAGAGKTTTLKMIAGLEIADAGRIEIAGLDLTTAEPKDRNVAMIFDNLALYPNRTGFGNIAYPLQVARLAPEVIEQRVRALAGMLRITHVLGRLPKTMSGGERQRVALGRALIRDPAVFLLDEPLSSLDAMLRIDLRAELRRLQREAGHSFFLATPDFAEALALADTVVLLRAGQVVQVAPPQVLYDYPADLEAARFVGAPQINLLPARAEGAELTINATRLACPGFRDAGRGAIVLGIRPEHVIVAPPGQGQMTGFVTDLEPLGHQIALTLDTPVGELRATGPAEVFAPLADQDPVGIRLHGPGLLAFDPDSERLLTPTPTH</sequence>
<dbReference type="InterPro" id="IPR027417">
    <property type="entry name" value="P-loop_NTPase"/>
</dbReference>
<dbReference type="AlphaFoldDB" id="A0A6L7G314"/>
<dbReference type="Pfam" id="PF00005">
    <property type="entry name" value="ABC_tran"/>
    <property type="match status" value="1"/>
</dbReference>
<dbReference type="SUPFAM" id="SSF50331">
    <property type="entry name" value="MOP-like"/>
    <property type="match status" value="1"/>
</dbReference>
<dbReference type="GO" id="GO:0022857">
    <property type="term" value="F:transmembrane transporter activity"/>
    <property type="evidence" value="ECO:0007669"/>
    <property type="project" value="InterPro"/>
</dbReference>
<comment type="similarity">
    <text evidence="1">Belongs to the ABC transporter superfamily.</text>
</comment>
<dbReference type="PANTHER" id="PTHR43875:SF1">
    <property type="entry name" value="OSMOPROTECTIVE COMPOUNDS UPTAKE ATP-BINDING PROTEIN GGTA"/>
    <property type="match status" value="1"/>
</dbReference>